<dbReference type="SUPFAM" id="SSF48452">
    <property type="entry name" value="TPR-like"/>
    <property type="match status" value="1"/>
</dbReference>
<feature type="chain" id="PRO_5022931401" evidence="5">
    <location>
        <begin position="22"/>
        <end position="470"/>
    </location>
</feature>
<dbReference type="PANTHER" id="PTHR45586">
    <property type="entry name" value="TPR REPEAT-CONTAINING PROTEIN PA4667"/>
    <property type="match status" value="1"/>
</dbReference>
<evidence type="ECO:0000313" key="7">
    <source>
        <dbReference type="EMBL" id="TZG27723.1"/>
    </source>
</evidence>
<evidence type="ECO:0000256" key="1">
    <source>
        <dbReference type="ARBA" id="ARBA00022737"/>
    </source>
</evidence>
<dbReference type="GO" id="GO:0042834">
    <property type="term" value="F:peptidoglycan binding"/>
    <property type="evidence" value="ECO:0007669"/>
    <property type="project" value="InterPro"/>
</dbReference>
<dbReference type="Proteomes" id="UP000322077">
    <property type="component" value="Unassembled WGS sequence"/>
</dbReference>
<dbReference type="PANTHER" id="PTHR45586:SF1">
    <property type="entry name" value="LIPOPOLYSACCHARIDE ASSEMBLY PROTEIN B"/>
    <property type="match status" value="1"/>
</dbReference>
<dbReference type="EMBL" id="VTOU01000002">
    <property type="protein sequence ID" value="TZG27723.1"/>
    <property type="molecule type" value="Genomic_DNA"/>
</dbReference>
<keyword evidence="2 3" id="KW-0802">TPR repeat</keyword>
<keyword evidence="1" id="KW-0677">Repeat</keyword>
<evidence type="ECO:0000256" key="4">
    <source>
        <dbReference type="SAM" id="MobiDB-lite"/>
    </source>
</evidence>
<sequence length="470" mass="49636">MIHRLLLAPSLLIALSATAQAQEAGPYISADQSASEPVMVDPMAQARDAMARNDPAEALARYLRVLARDPGDLEALTGAGDAALAVGDADAAINFYVRAEKLAPKNGKVKAGLGSALVQKEQPQAALRMFNDALDLGVPPASVALDRGLAYDLRGDAKRAQTEYGIALRAGQNAEATRRMALSLGIAGDKAGALAILDPLLRRQDIPAWRVRAFVLAMTGDTPGAEQAAYAVLPRYQADQLRPFLGRLATLKPAEKAAAVHFGHFPEDKAPRMASVSPPASAKGAPVVATPVPSRAFVPARTAEANVTPGVGVVTAPIVDPTTGKAVSIEKPQTPTEAQSMAGEAKRLADAKRAEARKAAAEKAAADKKKKEKEEAKAKASDPGRFWVQIASGSYKPDLDKEWDKQKKAHSKQLAGKTPWTMPYKSTNRLLVGPFASKDAAQDFVNDARQAGWGTVPVTTSAGQKVERLD</sequence>
<dbReference type="Pfam" id="PF05036">
    <property type="entry name" value="SPOR"/>
    <property type="match status" value="1"/>
</dbReference>
<feature type="domain" description="SPOR" evidence="6">
    <location>
        <begin position="380"/>
        <end position="461"/>
    </location>
</feature>
<dbReference type="InterPro" id="IPR051012">
    <property type="entry name" value="CellSynth/LPSAsmb/PSIAsmb"/>
</dbReference>
<dbReference type="SUPFAM" id="SSF110997">
    <property type="entry name" value="Sporulation related repeat"/>
    <property type="match status" value="1"/>
</dbReference>
<keyword evidence="5" id="KW-0732">Signal</keyword>
<feature type="repeat" description="TPR" evidence="3">
    <location>
        <begin position="73"/>
        <end position="106"/>
    </location>
</feature>
<name>A0A5D9C8M8_9SPHN</name>
<evidence type="ECO:0000256" key="5">
    <source>
        <dbReference type="SAM" id="SignalP"/>
    </source>
</evidence>
<dbReference type="RefSeq" id="WP_149521935.1">
    <property type="nucleotide sequence ID" value="NZ_VTOU01000002.1"/>
</dbReference>
<evidence type="ECO:0000256" key="3">
    <source>
        <dbReference type="PROSITE-ProRule" id="PRU00339"/>
    </source>
</evidence>
<gene>
    <name evidence="7" type="ORF">FYJ91_09140</name>
</gene>
<feature type="compositionally biased region" description="Basic and acidic residues" evidence="4">
    <location>
        <begin position="344"/>
        <end position="382"/>
    </location>
</feature>
<keyword evidence="8" id="KW-1185">Reference proteome</keyword>
<evidence type="ECO:0000313" key="8">
    <source>
        <dbReference type="Proteomes" id="UP000322077"/>
    </source>
</evidence>
<reference evidence="7 8" key="1">
    <citation type="submission" date="2019-08" db="EMBL/GenBank/DDBJ databases">
        <authorList>
            <person name="Wang G."/>
            <person name="Xu Z."/>
        </authorList>
    </citation>
    <scope>NUCLEOTIDE SEQUENCE [LARGE SCALE GENOMIC DNA]</scope>
    <source>
        <strain evidence="7 8">ZX</strain>
    </source>
</reference>
<protein>
    <submittedName>
        <fullName evidence="7">Tetratricopeptide repeat protein</fullName>
    </submittedName>
</protein>
<dbReference type="PROSITE" id="PS51724">
    <property type="entry name" value="SPOR"/>
    <property type="match status" value="1"/>
</dbReference>
<dbReference type="InterPro" id="IPR007730">
    <property type="entry name" value="SPOR-like_dom"/>
</dbReference>
<dbReference type="Gene3D" id="1.25.40.10">
    <property type="entry name" value="Tetratricopeptide repeat domain"/>
    <property type="match status" value="1"/>
</dbReference>
<comment type="caution">
    <text evidence="7">The sequence shown here is derived from an EMBL/GenBank/DDBJ whole genome shotgun (WGS) entry which is preliminary data.</text>
</comment>
<evidence type="ECO:0000259" key="6">
    <source>
        <dbReference type="PROSITE" id="PS51724"/>
    </source>
</evidence>
<dbReference type="Gene3D" id="3.30.70.1070">
    <property type="entry name" value="Sporulation related repeat"/>
    <property type="match status" value="1"/>
</dbReference>
<dbReference type="InterPro" id="IPR036680">
    <property type="entry name" value="SPOR-like_sf"/>
</dbReference>
<feature type="region of interest" description="Disordered" evidence="4">
    <location>
        <begin position="328"/>
        <end position="382"/>
    </location>
</feature>
<dbReference type="PROSITE" id="PS50005">
    <property type="entry name" value="TPR"/>
    <property type="match status" value="1"/>
</dbReference>
<organism evidence="7 8">
    <name type="scientific">Sphingomonas montanisoli</name>
    <dbReference type="NCBI Taxonomy" id="2606412"/>
    <lineage>
        <taxon>Bacteria</taxon>
        <taxon>Pseudomonadati</taxon>
        <taxon>Pseudomonadota</taxon>
        <taxon>Alphaproteobacteria</taxon>
        <taxon>Sphingomonadales</taxon>
        <taxon>Sphingomonadaceae</taxon>
        <taxon>Sphingomonas</taxon>
    </lineage>
</organism>
<dbReference type="InterPro" id="IPR019734">
    <property type="entry name" value="TPR_rpt"/>
</dbReference>
<dbReference type="AlphaFoldDB" id="A0A5D9C8M8"/>
<dbReference type="InterPro" id="IPR011990">
    <property type="entry name" value="TPR-like_helical_dom_sf"/>
</dbReference>
<evidence type="ECO:0000256" key="2">
    <source>
        <dbReference type="ARBA" id="ARBA00022803"/>
    </source>
</evidence>
<proteinExistence type="predicted"/>
<feature type="signal peptide" evidence="5">
    <location>
        <begin position="1"/>
        <end position="21"/>
    </location>
</feature>
<accession>A0A5D9C8M8</accession>
<dbReference type="Pfam" id="PF13432">
    <property type="entry name" value="TPR_16"/>
    <property type="match status" value="1"/>
</dbReference>